<dbReference type="OrthoDB" id="1748692at2759"/>
<reference evidence="2" key="1">
    <citation type="journal article" date="2025" name="Foods">
        <title>Unveiling the Microbial Signatures of Arabica Coffee Cherries: Insights into Ripeness Specific Diversity, Functional Traits, and Implications for Quality and Safety.</title>
        <authorList>
            <consortium name="RefSeq"/>
            <person name="Tenea G.N."/>
            <person name="Cifuentes V."/>
            <person name="Reyes P."/>
            <person name="Cevallos-Vallejos M."/>
        </authorList>
    </citation>
    <scope>NUCLEOTIDE SEQUENCE [LARGE SCALE GENOMIC DNA]</scope>
</reference>
<dbReference type="RefSeq" id="XP_027091243.1">
    <property type="nucleotide sequence ID" value="XM_027235442.1"/>
</dbReference>
<sequence>MTSLKYINVSHNKFHGHLRDMFASLTSLFILDLSFNVMSGDLPKSFSLCSNLTFMDLQNNQFTGTIDVLANLPLKYLNIENNHFSGKIPDRLKGINLQIGGTSGPAPGASRPNGFGIGGILATVIFLSVVGAMIAFFIMKRRSRKPSTVIENYPVFPLASHEEQEMKSIQSSSTTRLEPLHLLMIRN</sequence>
<feature type="transmembrane region" description="Helical" evidence="1">
    <location>
        <begin position="21"/>
        <end position="38"/>
    </location>
</feature>
<evidence type="ECO:0000313" key="4">
    <source>
        <dbReference type="RefSeq" id="XP_027091242.1"/>
    </source>
</evidence>
<dbReference type="InterPro" id="IPR046959">
    <property type="entry name" value="PRK1-6/SRF4-like"/>
</dbReference>
<dbReference type="Pfam" id="PF00560">
    <property type="entry name" value="LRR_1"/>
    <property type="match status" value="1"/>
</dbReference>
<dbReference type="GeneID" id="113712149"/>
<organism evidence="2 4">
    <name type="scientific">Coffea arabica</name>
    <name type="common">Arabian coffee</name>
    <dbReference type="NCBI Taxonomy" id="13443"/>
    <lineage>
        <taxon>Eukaryota</taxon>
        <taxon>Viridiplantae</taxon>
        <taxon>Streptophyta</taxon>
        <taxon>Embryophyta</taxon>
        <taxon>Tracheophyta</taxon>
        <taxon>Spermatophyta</taxon>
        <taxon>Magnoliopsida</taxon>
        <taxon>eudicotyledons</taxon>
        <taxon>Gunneridae</taxon>
        <taxon>Pentapetalae</taxon>
        <taxon>asterids</taxon>
        <taxon>lamiids</taxon>
        <taxon>Gentianales</taxon>
        <taxon>Rubiaceae</taxon>
        <taxon>Ixoroideae</taxon>
        <taxon>Gardenieae complex</taxon>
        <taxon>Bertiereae - Coffeeae clade</taxon>
        <taxon>Coffeeae</taxon>
        <taxon>Coffea</taxon>
    </lineage>
</organism>
<dbReference type="InterPro" id="IPR001611">
    <property type="entry name" value="Leu-rich_rpt"/>
</dbReference>
<evidence type="ECO:0000313" key="2">
    <source>
        <dbReference type="Proteomes" id="UP001652660"/>
    </source>
</evidence>
<dbReference type="PANTHER" id="PTHR48007:SF13">
    <property type="entry name" value="PROTEIN STRUBBELIG-RECEPTOR FAMILY 4"/>
    <property type="match status" value="1"/>
</dbReference>
<dbReference type="PANTHER" id="PTHR48007">
    <property type="entry name" value="LEUCINE-RICH REPEAT RECEPTOR-LIKE PROTEIN KINASE PXC1"/>
    <property type="match status" value="1"/>
</dbReference>
<evidence type="ECO:0000313" key="5">
    <source>
        <dbReference type="RefSeq" id="XP_027091243.1"/>
    </source>
</evidence>
<keyword evidence="1" id="KW-1133">Transmembrane helix</keyword>
<evidence type="ECO:0000313" key="3">
    <source>
        <dbReference type="RefSeq" id="XP_027091240.1"/>
    </source>
</evidence>
<accession>A0A6P6UNE0</accession>
<dbReference type="RefSeq" id="XP_027091240.1">
    <property type="nucleotide sequence ID" value="XM_027235439.1"/>
</dbReference>
<dbReference type="Proteomes" id="UP001652660">
    <property type="component" value="Chromosome 10e"/>
</dbReference>
<proteinExistence type="predicted"/>
<dbReference type="SUPFAM" id="SSF52058">
    <property type="entry name" value="L domain-like"/>
    <property type="match status" value="1"/>
</dbReference>
<name>A0A6P6UNE0_COFAR</name>
<evidence type="ECO:0000256" key="1">
    <source>
        <dbReference type="SAM" id="Phobius"/>
    </source>
</evidence>
<dbReference type="AlphaFoldDB" id="A0A6P6UNE0"/>
<dbReference type="InterPro" id="IPR032675">
    <property type="entry name" value="LRR_dom_sf"/>
</dbReference>
<protein>
    <submittedName>
        <fullName evidence="3 4">Protein STRUBBELIG-RECEPTOR FAMILY 6-like</fullName>
    </submittedName>
</protein>
<gene>
    <name evidence="3 4 5" type="primary">LOC113712149</name>
</gene>
<keyword evidence="1" id="KW-0812">Transmembrane</keyword>
<feature type="transmembrane region" description="Helical" evidence="1">
    <location>
        <begin position="115"/>
        <end position="138"/>
    </location>
</feature>
<dbReference type="Pfam" id="PF13855">
    <property type="entry name" value="LRR_8"/>
    <property type="match status" value="1"/>
</dbReference>
<dbReference type="Gene3D" id="3.80.10.10">
    <property type="entry name" value="Ribonuclease Inhibitor"/>
    <property type="match status" value="1"/>
</dbReference>
<reference evidence="3 4" key="2">
    <citation type="submission" date="2025-04" db="UniProtKB">
        <authorList>
            <consortium name="RefSeq"/>
        </authorList>
    </citation>
    <scope>IDENTIFICATION</scope>
    <source>
        <tissue evidence="3 4">Leaves</tissue>
    </source>
</reference>
<keyword evidence="2" id="KW-1185">Reference proteome</keyword>
<keyword evidence="1" id="KW-0472">Membrane</keyword>
<dbReference type="RefSeq" id="XP_027091242.1">
    <property type="nucleotide sequence ID" value="XM_027235441.1"/>
</dbReference>